<dbReference type="PROSITE" id="PS00399">
    <property type="entry name" value="SUCCINYL_COA_LIG_2"/>
    <property type="match status" value="1"/>
</dbReference>
<protein>
    <submittedName>
        <fullName evidence="5">Succinate--CoA ligase subunit alpha</fullName>
    </submittedName>
</protein>
<dbReference type="InterPro" id="IPR005810">
    <property type="entry name" value="CoA_lig_alpha"/>
</dbReference>
<feature type="domain" description="CoA-binding" evidence="4">
    <location>
        <begin position="2"/>
        <end position="99"/>
    </location>
</feature>
<evidence type="ECO:0000256" key="1">
    <source>
        <dbReference type="ARBA" id="ARBA00022598"/>
    </source>
</evidence>
<dbReference type="InterPro" id="IPR005811">
    <property type="entry name" value="SUCC_ACL_C"/>
</dbReference>
<evidence type="ECO:0000256" key="3">
    <source>
        <dbReference type="PIRSR" id="PIRSR001553-1"/>
    </source>
</evidence>
<dbReference type="GO" id="GO:0004776">
    <property type="term" value="F:succinate-CoA ligase (GDP-forming) activity"/>
    <property type="evidence" value="ECO:0007669"/>
    <property type="project" value="TreeGrafter"/>
</dbReference>
<dbReference type="InterPro" id="IPR003781">
    <property type="entry name" value="CoA-bd"/>
</dbReference>
<dbReference type="GO" id="GO:0006099">
    <property type="term" value="P:tricarboxylic acid cycle"/>
    <property type="evidence" value="ECO:0007669"/>
    <property type="project" value="TreeGrafter"/>
</dbReference>
<dbReference type="Pfam" id="PF02629">
    <property type="entry name" value="CoA_binding"/>
    <property type="match status" value="1"/>
</dbReference>
<sequence length="309" mass="32224">MNFKADSKVLIQGITESLGKVHSQLMKAYGTQVVGGVSAGYGGQQINGLPVFDMVEQALLEVGPVDTTVIFVSPYQVLDAALEAIASGIKQIIIITEGVPPLDMVHLVRKAEASETLVVGPNTPGVIVPGKVLLGTHPQEFYTPGKIGLISRSGTLTYEIANELTKAGLGQSIGVGIGSDAIIGSSFAQWLQILDEDDDTEAIVLVGEIGSGGEEAAAAYIEEAIDKPVIAYLAGTYAPKGKRLGHAGDLIAAQLSVGNPDKVRPIGADPETAQRKLSAFKAAKIPVAERPSDIPSLVKKVLKPASKKK</sequence>
<dbReference type="InterPro" id="IPR016102">
    <property type="entry name" value="Succinyl-CoA_synth-like"/>
</dbReference>
<dbReference type="Gene3D" id="3.40.50.261">
    <property type="entry name" value="Succinyl-CoA synthetase domains"/>
    <property type="match status" value="1"/>
</dbReference>
<dbReference type="InterPro" id="IPR017440">
    <property type="entry name" value="Cit_synth/succinyl-CoA_lig_AS"/>
</dbReference>
<keyword evidence="2" id="KW-0547">Nucleotide-binding</keyword>
<dbReference type="GO" id="GO:0009361">
    <property type="term" value="C:succinate-CoA ligase complex (ADP-forming)"/>
    <property type="evidence" value="ECO:0007669"/>
    <property type="project" value="TreeGrafter"/>
</dbReference>
<dbReference type="EMBL" id="CP159837">
    <property type="protein sequence ID" value="XCM34959.1"/>
    <property type="molecule type" value="Genomic_DNA"/>
</dbReference>
<dbReference type="GO" id="GO:0004775">
    <property type="term" value="F:succinate-CoA ligase (ADP-forming) activity"/>
    <property type="evidence" value="ECO:0007669"/>
    <property type="project" value="TreeGrafter"/>
</dbReference>
<name>A0AAU8J9F9_9CYAN</name>
<dbReference type="SUPFAM" id="SSF52210">
    <property type="entry name" value="Succinyl-CoA synthetase domains"/>
    <property type="match status" value="1"/>
</dbReference>
<feature type="active site" description="Tele-phosphohistidine intermediate" evidence="3">
    <location>
        <position position="246"/>
    </location>
</feature>
<keyword evidence="1 5" id="KW-0436">Ligase</keyword>
<dbReference type="PIRSF" id="PIRSF001553">
    <property type="entry name" value="SucCS_alpha"/>
    <property type="match status" value="1"/>
</dbReference>
<dbReference type="PANTHER" id="PTHR11117">
    <property type="entry name" value="SUCCINYL-COA LIGASE SUBUNIT ALPHA"/>
    <property type="match status" value="1"/>
</dbReference>
<evidence type="ECO:0000259" key="4">
    <source>
        <dbReference type="SMART" id="SM00881"/>
    </source>
</evidence>
<reference evidence="5" key="1">
    <citation type="submission" date="2024-07" db="EMBL/GenBank/DDBJ databases">
        <authorList>
            <person name="Kim Y.J."/>
            <person name="Jeong J.Y."/>
        </authorList>
    </citation>
    <scope>NUCLEOTIDE SEQUENCE</scope>
    <source>
        <strain evidence="5">GIHE-MW2</strain>
    </source>
</reference>
<dbReference type="PRINTS" id="PR01798">
    <property type="entry name" value="SCOASYNTHASE"/>
</dbReference>
<accession>A0AAU8J9F9</accession>
<evidence type="ECO:0000256" key="2">
    <source>
        <dbReference type="ARBA" id="ARBA00022741"/>
    </source>
</evidence>
<dbReference type="InterPro" id="IPR036291">
    <property type="entry name" value="NAD(P)-bd_dom_sf"/>
</dbReference>
<proteinExistence type="predicted"/>
<dbReference type="RefSeq" id="WP_054468759.1">
    <property type="nucleotide sequence ID" value="NZ_CP159837.1"/>
</dbReference>
<dbReference type="PANTHER" id="PTHR11117:SF2">
    <property type="entry name" value="SUCCINATE--COA LIGASE [ADP_GDP-FORMING] SUBUNIT ALPHA, MITOCHONDRIAL"/>
    <property type="match status" value="1"/>
</dbReference>
<dbReference type="GO" id="GO:0000166">
    <property type="term" value="F:nucleotide binding"/>
    <property type="evidence" value="ECO:0007669"/>
    <property type="project" value="UniProtKB-KW"/>
</dbReference>
<dbReference type="SUPFAM" id="SSF51735">
    <property type="entry name" value="NAD(P)-binding Rossmann-fold domains"/>
    <property type="match status" value="1"/>
</dbReference>
<dbReference type="Pfam" id="PF00549">
    <property type="entry name" value="Ligase_CoA"/>
    <property type="match status" value="1"/>
</dbReference>
<evidence type="ECO:0000313" key="5">
    <source>
        <dbReference type="EMBL" id="XCM34959.1"/>
    </source>
</evidence>
<dbReference type="Gene3D" id="3.40.50.720">
    <property type="entry name" value="NAD(P)-binding Rossmann-like Domain"/>
    <property type="match status" value="1"/>
</dbReference>
<dbReference type="SMART" id="SM00881">
    <property type="entry name" value="CoA_binding"/>
    <property type="match status" value="1"/>
</dbReference>
<organism evidence="5">
    <name type="scientific">Planktothricoides raciborskii GIHE-MW2</name>
    <dbReference type="NCBI Taxonomy" id="2792601"/>
    <lineage>
        <taxon>Bacteria</taxon>
        <taxon>Bacillati</taxon>
        <taxon>Cyanobacteriota</taxon>
        <taxon>Cyanophyceae</taxon>
        <taxon>Oscillatoriophycideae</taxon>
        <taxon>Oscillatoriales</taxon>
        <taxon>Oscillatoriaceae</taxon>
        <taxon>Planktothricoides</taxon>
    </lineage>
</organism>
<gene>
    <name evidence="5" type="ORF">ABWT76_003603</name>
</gene>
<dbReference type="AlphaFoldDB" id="A0AAU8J9F9"/>